<keyword evidence="3" id="KW-1185">Reference proteome</keyword>
<feature type="domain" description="DUF4123" evidence="1">
    <location>
        <begin position="13"/>
        <end position="126"/>
    </location>
</feature>
<evidence type="ECO:0000313" key="3">
    <source>
        <dbReference type="Proteomes" id="UP000016540"/>
    </source>
</evidence>
<dbReference type="Pfam" id="PF13503">
    <property type="entry name" value="DUF4123"/>
    <property type="match status" value="1"/>
</dbReference>
<dbReference type="RefSeq" id="WP_012139754.1">
    <property type="nucleotide sequence ID" value="NZ_KE007330.1"/>
</dbReference>
<sequence>MTELDHATVQSAFILIDGAVLDAPRFVYEHDDQPELEYLYLGTPHHTAVEVSPCLVKPSSASRIWQEQAQWQAHAVVLISDENLRVLADHLRSLLSVQLPGGGYSYLRFYSPKQFQRLMGALSDLDRNRFSGPVKEWLSFWGDGAWHRIKADGSGQYREASEEGWFVLAEQHIEALSVEAREEFVGKLGQYLGIDDRANLNDLIREADALGFRTEKDVSRYAELAVIHGEGIKHPELRAILSTSELSTGMRLNEVDKRLAYGVAS</sequence>
<accession>R8AWG8</accession>
<evidence type="ECO:0000313" key="2">
    <source>
        <dbReference type="EMBL" id="EON90675.1"/>
    </source>
</evidence>
<dbReference type="OrthoDB" id="6844501at2"/>
<gene>
    <name evidence="2" type="ORF">MARLIPOL_17598</name>
</gene>
<dbReference type="eggNOG" id="ENOG5032SUZ">
    <property type="taxonomic scope" value="Bacteria"/>
</dbReference>
<dbReference type="AlphaFoldDB" id="R8AWG8"/>
<proteinExistence type="predicted"/>
<comment type="caution">
    <text evidence="2">The sequence shown here is derived from an EMBL/GenBank/DDBJ whole genome shotgun (WGS) entry which is preliminary data.</text>
</comment>
<dbReference type="STRING" id="1318628.MARLIPOL_17598"/>
<evidence type="ECO:0000259" key="1">
    <source>
        <dbReference type="Pfam" id="PF13503"/>
    </source>
</evidence>
<dbReference type="Proteomes" id="UP000016540">
    <property type="component" value="Unassembled WGS sequence"/>
</dbReference>
<protein>
    <recommendedName>
        <fullName evidence="1">DUF4123 domain-containing protein</fullName>
    </recommendedName>
</protein>
<dbReference type="PATRIC" id="fig|1318628.3.peg.3517"/>
<reference evidence="2 3" key="1">
    <citation type="journal article" date="2013" name="Genome Announc.">
        <title>Draft Genome Sequence of the Moderately Halophilic Bacterium Marinobacter lipolyticus Strain SM19.</title>
        <authorList>
            <person name="Papke R.T."/>
            <person name="de la Haba R.R."/>
            <person name="Infante-Dominguez C."/>
            <person name="Perez D."/>
            <person name="Sanchez-Porro C."/>
            <person name="Lapierre P."/>
            <person name="Ventosa A."/>
        </authorList>
    </citation>
    <scope>NUCLEOTIDE SEQUENCE [LARGE SCALE GENOMIC DNA]</scope>
    <source>
        <strain evidence="2 3">SM19</strain>
    </source>
</reference>
<organism evidence="2 3">
    <name type="scientific">Marinobacter lipolyticus SM19</name>
    <dbReference type="NCBI Taxonomy" id="1318628"/>
    <lineage>
        <taxon>Bacteria</taxon>
        <taxon>Pseudomonadati</taxon>
        <taxon>Pseudomonadota</taxon>
        <taxon>Gammaproteobacteria</taxon>
        <taxon>Pseudomonadales</taxon>
        <taxon>Marinobacteraceae</taxon>
        <taxon>Marinobacter</taxon>
    </lineage>
</organism>
<name>R8AWG8_9GAMM</name>
<dbReference type="HOGENOM" id="CLU_1056180_0_0_6"/>
<dbReference type="InterPro" id="IPR025391">
    <property type="entry name" value="DUF4123"/>
</dbReference>
<dbReference type="EMBL" id="ASAD01000025">
    <property type="protein sequence ID" value="EON90675.1"/>
    <property type="molecule type" value="Genomic_DNA"/>
</dbReference>